<evidence type="ECO:0000313" key="1">
    <source>
        <dbReference type="EMBL" id="BCP02509.1"/>
    </source>
</evidence>
<keyword evidence="1" id="KW-0614">Plasmid</keyword>
<dbReference type="EMBL" id="AP024256">
    <property type="protein sequence ID" value="BCP02509.1"/>
    <property type="molecule type" value="Genomic_DNA"/>
</dbReference>
<dbReference type="AlphaFoldDB" id="A0A7R7MZM6"/>
<dbReference type="Proteomes" id="UP000595205">
    <property type="component" value="Plasmid pM018"/>
</dbReference>
<name>A0A7R7MZM6_MYCIT</name>
<accession>A0A7R7MZM6</accession>
<protein>
    <submittedName>
        <fullName evidence="1">Uncharacterized protein</fullName>
    </submittedName>
</protein>
<organism evidence="1 2">
    <name type="scientific">Mycobacterium intracellulare</name>
    <dbReference type="NCBI Taxonomy" id="1767"/>
    <lineage>
        <taxon>Bacteria</taxon>
        <taxon>Bacillati</taxon>
        <taxon>Actinomycetota</taxon>
        <taxon>Actinomycetes</taxon>
        <taxon>Mycobacteriales</taxon>
        <taxon>Mycobacteriaceae</taxon>
        <taxon>Mycobacterium</taxon>
        <taxon>Mycobacterium avium complex (MAC)</taxon>
    </lineage>
</organism>
<proteinExistence type="predicted"/>
<dbReference type="RefSeq" id="WP_202349111.1">
    <property type="nucleotide sequence ID" value="NZ_AP024256.1"/>
</dbReference>
<reference evidence="1 2" key="1">
    <citation type="submission" date="2020-12" db="EMBL/GenBank/DDBJ databases">
        <title>Genome sequence of clinical Mycobacterium intracellulare strains.</title>
        <authorList>
            <person name="Tateishi Y."/>
            <person name="Matsumoto S."/>
            <person name="Fukushima Y."/>
            <person name="Nakajima C."/>
            <person name="Suzuki Y."/>
        </authorList>
    </citation>
    <scope>NUCLEOTIDE SEQUENCE [LARGE SCALE GENOMIC DNA]</scope>
    <source>
        <strain evidence="1 2">M018</strain>
        <plasmid evidence="1 2">pM018</plasmid>
    </source>
</reference>
<evidence type="ECO:0000313" key="2">
    <source>
        <dbReference type="Proteomes" id="UP000595205"/>
    </source>
</evidence>
<gene>
    <name evidence="1" type="ORF">MINTM018_52780</name>
</gene>
<sequence>MTTTAIPTNFVDNVGAQVDAAYLNNLGQRVEDTKATSDTNASAISAIVSGTKKAVVATSESTSSTTFTDLTTTTDSVTVTIGSSGIALVFIAATMSNSAVQSSDMGFALSGANTAAASTAQELSFVSAGANYAGSYGTWFLLTGLSAGSTTFKAKYKTGAAGGTATFSNRRIAVIPFP</sequence>
<geneLocation type="plasmid" evidence="1 2">
    <name>pM018</name>
</geneLocation>